<dbReference type="PANTHER" id="PTHR30005">
    <property type="entry name" value="EXOPOLYPHOSPHATASE"/>
    <property type="match status" value="1"/>
</dbReference>
<dbReference type="CDD" id="cd24053">
    <property type="entry name" value="ASKHA_NBD_EcPPX-GppA-like"/>
    <property type="match status" value="1"/>
</dbReference>
<dbReference type="PIRSF" id="PIRSF001267">
    <property type="entry name" value="Pyrophosphatase_GppA_Ppx"/>
    <property type="match status" value="1"/>
</dbReference>
<dbReference type="GO" id="GO:0004309">
    <property type="term" value="F:exopolyphosphatase activity"/>
    <property type="evidence" value="ECO:0007669"/>
    <property type="project" value="UniProtKB-EC"/>
</dbReference>
<dbReference type="FunFam" id="3.30.420.150:FF:000001">
    <property type="entry name" value="Guanosine-5'-triphosphate,3'-diphosphate pyrophosphatase"/>
    <property type="match status" value="1"/>
</dbReference>
<dbReference type="KEGG" id="teq:TEQUI_0229"/>
<evidence type="ECO:0000256" key="1">
    <source>
        <dbReference type="ARBA" id="ARBA00022801"/>
    </source>
</evidence>
<protein>
    <submittedName>
        <fullName evidence="4">Exopolyphosphatase</fullName>
        <ecNumber evidence="4">3.6.1.11</ecNumber>
    </submittedName>
</protein>
<dbReference type="Proteomes" id="UP000007472">
    <property type="component" value="Chromosome"/>
</dbReference>
<evidence type="ECO:0000313" key="5">
    <source>
        <dbReference type="Proteomes" id="UP000007472"/>
    </source>
</evidence>
<sequence>MNSGQLLAAVDLGSNSFRLSVGRVVELSNGLRQIYSIDRLKETVRLAAGLDSDLILDDTAIWRAESVLKMFGERIKDFPPQNVRAVATNTFRVAKNAHKLLKVSEAALGFPIEVISGQEEARLIFSGVAHELPPSKDNRLVVDIGGGSTEFIIGSGLEPVIMTSLHMGCVSYTKKFFPNRELTERAFAQAELAASKELEVIRKSYSNIGWKQAFGSSGTAKALVAVLEDTGFSSKGITLDGMAKLKKTMIKYGQNYSHHVLGLKTDRIEVLPAGLSIMIAIFKTLAIKQMHQGEGALRVGVLYDMLGRRDATDKRDETVDLFMQRYHIDKRQAVRVEKLALDLFDDLNTSDDESRKYLTWAAKLHEIGLSISQSSYHKHTAYVLENADLPGFSKDEQKNLALISLMHNGSLNKIDLDSLEVNKVRAILCLRLAVLFSRSRQDNGLHEITLTHKKEKSFVIVIPKDWISLHPLTKYSLNLEAEQWLNVGYQLKIKNS</sequence>
<dbReference type="PANTHER" id="PTHR30005:SF0">
    <property type="entry name" value="RETROGRADE REGULATION PROTEIN 2"/>
    <property type="match status" value="1"/>
</dbReference>
<feature type="domain" description="Ppx/GppA phosphatase N-terminal" evidence="2">
    <location>
        <begin position="28"/>
        <end position="308"/>
    </location>
</feature>
<organism evidence="4 5">
    <name type="scientific">Taylorella equigenitalis (strain MCE9)</name>
    <dbReference type="NCBI Taxonomy" id="937774"/>
    <lineage>
        <taxon>Bacteria</taxon>
        <taxon>Pseudomonadati</taxon>
        <taxon>Pseudomonadota</taxon>
        <taxon>Betaproteobacteria</taxon>
        <taxon>Burkholderiales</taxon>
        <taxon>Alcaligenaceae</taxon>
        <taxon>Taylorella</taxon>
    </lineage>
</organism>
<dbReference type="InterPro" id="IPR030673">
    <property type="entry name" value="PyroPPase_GppA_Ppx"/>
</dbReference>
<dbReference type="Gene3D" id="1.10.3210.10">
    <property type="entry name" value="Hypothetical protein af1432"/>
    <property type="match status" value="1"/>
</dbReference>
<dbReference type="InterPro" id="IPR050273">
    <property type="entry name" value="GppA/Ppx_hydrolase"/>
</dbReference>
<name>A0A654KFJ5_TAYEM</name>
<dbReference type="SUPFAM" id="SSF53067">
    <property type="entry name" value="Actin-like ATPase domain"/>
    <property type="match status" value="2"/>
</dbReference>
<dbReference type="AlphaFoldDB" id="A0A654KFJ5"/>
<dbReference type="Pfam" id="PF21447">
    <property type="entry name" value="Ppx-GppA_III"/>
    <property type="match status" value="1"/>
</dbReference>
<evidence type="ECO:0000259" key="2">
    <source>
        <dbReference type="Pfam" id="PF02541"/>
    </source>
</evidence>
<dbReference type="InterPro" id="IPR048950">
    <property type="entry name" value="Ppx_GppA_C"/>
</dbReference>
<dbReference type="EC" id="3.6.1.11" evidence="4"/>
<keyword evidence="1 4" id="KW-0378">Hydrolase</keyword>
<evidence type="ECO:0000313" key="4">
    <source>
        <dbReference type="EMBL" id="ADU91181.1"/>
    </source>
</evidence>
<dbReference type="EMBL" id="CP002456">
    <property type="protein sequence ID" value="ADU91181.1"/>
    <property type="molecule type" value="Genomic_DNA"/>
</dbReference>
<accession>A0A654KFJ5</accession>
<dbReference type="InterPro" id="IPR043129">
    <property type="entry name" value="ATPase_NBD"/>
</dbReference>
<proteinExistence type="predicted"/>
<dbReference type="InterPro" id="IPR003695">
    <property type="entry name" value="Ppx_GppA_N"/>
</dbReference>
<dbReference type="Gene3D" id="3.30.420.150">
    <property type="entry name" value="Exopolyphosphatase. Domain 2"/>
    <property type="match status" value="1"/>
</dbReference>
<feature type="domain" description="Ppx/GppA phosphatase C-terminal" evidence="3">
    <location>
        <begin position="315"/>
        <end position="480"/>
    </location>
</feature>
<reference evidence="4 5" key="1">
    <citation type="journal article" date="2011" name="J. Bacteriol.">
        <title>Genome sequence of Taylorella equigenitalis MCE9, the causative agent of contagious equine metritis.</title>
        <authorList>
            <person name="Hebert L."/>
            <person name="Moumen B."/>
            <person name="Duquesne F."/>
            <person name="Breuil M.F."/>
            <person name="Laugier C."/>
            <person name="Batto J.M."/>
            <person name="Renault P."/>
            <person name="Petry S."/>
        </authorList>
    </citation>
    <scope>NUCLEOTIDE SEQUENCE [LARGE SCALE GENOMIC DNA]</scope>
    <source>
        <strain evidence="4 5">MCE9</strain>
    </source>
</reference>
<gene>
    <name evidence="4" type="ordered locus">TEQUI_0229</name>
</gene>
<dbReference type="SUPFAM" id="SSF109604">
    <property type="entry name" value="HD-domain/PDEase-like"/>
    <property type="match status" value="1"/>
</dbReference>
<dbReference type="Pfam" id="PF02541">
    <property type="entry name" value="Ppx-GppA"/>
    <property type="match status" value="1"/>
</dbReference>
<dbReference type="Gene3D" id="3.30.420.40">
    <property type="match status" value="1"/>
</dbReference>
<evidence type="ECO:0000259" key="3">
    <source>
        <dbReference type="Pfam" id="PF21447"/>
    </source>
</evidence>